<dbReference type="EMBL" id="CP072829">
    <property type="protein sequence ID" value="QTU84207.1"/>
    <property type="molecule type" value="Genomic_DNA"/>
</dbReference>
<dbReference type="Proteomes" id="UP000671910">
    <property type="component" value="Chromosome"/>
</dbReference>
<evidence type="ECO:0000313" key="3">
    <source>
        <dbReference type="Proteomes" id="UP000636394"/>
    </source>
</evidence>
<dbReference type="InterPro" id="IPR025449">
    <property type="entry name" value="JetB"/>
</dbReference>
<sequence length="247" mass="27397">MTTLDAFSKSRAEAVPSAPDALHDDSLWPGDVGTLTLTGRRTLLQLVHGPFLDAQRHGDLWKELLRNQQAIATRCNDLLLDLVVDVDRGIAFVRNATSPAAELPKATRSITLTLLDTLLVLTLRRELLMSAEDRVVVDKDEILSSLGQYQPLDRIDEAAFSKRLDRAWGKMRDSNIVLPLPDTPNRFEISPVLSIVFGAEEARAVAASIDELLESTLEQSAAPETDDASVNRQRELLINELKKRNQP</sequence>
<reference evidence="2" key="2">
    <citation type="submission" date="2021-04" db="EMBL/GenBank/DDBJ databases">
        <title>Novel species in family Eggerthellaceae.</title>
        <authorList>
            <person name="Zhang G."/>
        </authorList>
    </citation>
    <scope>NUCLEOTIDE SEQUENCE</scope>
    <source>
        <strain evidence="2">Zg-886</strain>
    </source>
</reference>
<dbReference type="AlphaFoldDB" id="A0A9E6MQN7"/>
<evidence type="ECO:0000313" key="1">
    <source>
        <dbReference type="EMBL" id="NHM14178.1"/>
    </source>
</evidence>
<proteinExistence type="predicted"/>
<keyword evidence="3" id="KW-1185">Reference proteome</keyword>
<reference evidence="1 3" key="1">
    <citation type="submission" date="2019-11" db="EMBL/GenBank/DDBJ databases">
        <title>Eggerthellaceae novel genus isolated from the rectal contents of marmort.</title>
        <authorList>
            <person name="Zhang G."/>
        </authorList>
    </citation>
    <scope>NUCLEOTIDE SEQUENCE [LARGE SCALE GENOMIC DNA]</scope>
    <source>
        <strain evidence="3">zg-886</strain>
        <strain evidence="1">Zg-886</strain>
    </source>
</reference>
<dbReference type="KEGG" id="ebz:J7S26_07610"/>
<dbReference type="EMBL" id="WPCR01000006">
    <property type="protein sequence ID" value="NHM14178.1"/>
    <property type="molecule type" value="Genomic_DNA"/>
</dbReference>
<dbReference type="Proteomes" id="UP000636394">
    <property type="component" value="Unassembled WGS sequence"/>
</dbReference>
<name>A0A9E6MQN7_9ACTN</name>
<organism evidence="2 4">
    <name type="scientific">Xiamenia xianingshaonis</name>
    <dbReference type="NCBI Taxonomy" id="2682776"/>
    <lineage>
        <taxon>Bacteria</taxon>
        <taxon>Bacillati</taxon>
        <taxon>Actinomycetota</taxon>
        <taxon>Coriobacteriia</taxon>
        <taxon>Eggerthellales</taxon>
        <taxon>Eggerthellaceae</taxon>
        <taxon>Xiamenia</taxon>
    </lineage>
</organism>
<evidence type="ECO:0000313" key="4">
    <source>
        <dbReference type="Proteomes" id="UP000671910"/>
    </source>
</evidence>
<accession>A0A9E6MQN7</accession>
<dbReference type="Pfam" id="PF13835">
    <property type="entry name" value="DUF4194"/>
    <property type="match status" value="1"/>
</dbReference>
<gene>
    <name evidence="1" type="ORF">GMI68_05260</name>
    <name evidence="2" type="ORF">J7S26_07610</name>
</gene>
<protein>
    <submittedName>
        <fullName evidence="2">DUF4194 domain-containing protein</fullName>
    </submittedName>
</protein>
<evidence type="ECO:0000313" key="2">
    <source>
        <dbReference type="EMBL" id="QTU84207.1"/>
    </source>
</evidence>
<dbReference type="RefSeq" id="WP_166078849.1">
    <property type="nucleotide sequence ID" value="NZ_CP072829.1"/>
</dbReference>